<dbReference type="Gene3D" id="4.10.280.10">
    <property type="entry name" value="Helix-loop-helix DNA-binding domain"/>
    <property type="match status" value="1"/>
</dbReference>
<proteinExistence type="predicted"/>
<feature type="compositionally biased region" description="Low complexity" evidence="6">
    <location>
        <begin position="264"/>
        <end position="273"/>
    </location>
</feature>
<dbReference type="GO" id="GO:0000976">
    <property type="term" value="F:transcription cis-regulatory region binding"/>
    <property type="evidence" value="ECO:0007669"/>
    <property type="project" value="TreeGrafter"/>
</dbReference>
<dbReference type="SUPFAM" id="SSF47459">
    <property type="entry name" value="HLH, helix-loop-helix DNA-binding domain"/>
    <property type="match status" value="1"/>
</dbReference>
<evidence type="ECO:0000256" key="1">
    <source>
        <dbReference type="ARBA" id="ARBA00004123"/>
    </source>
</evidence>
<comment type="caution">
    <text evidence="8">The sequence shown here is derived from an EMBL/GenBank/DDBJ whole genome shotgun (WGS) entry which is preliminary data.</text>
</comment>
<dbReference type="PANTHER" id="PTHR11514">
    <property type="entry name" value="MYC"/>
    <property type="match status" value="1"/>
</dbReference>
<dbReference type="GO" id="GO:0046983">
    <property type="term" value="F:protein dimerization activity"/>
    <property type="evidence" value="ECO:0007669"/>
    <property type="project" value="InterPro"/>
</dbReference>
<sequence length="449" mass="50254">MEEIISSSSPTNFCQENSSIFQKRLQFIFQNRPERWLYSIFWQASNDSNDQVSLSWAGGDFRINRDLATKSSNKVVNNYNPKFGFNNVERRKVVNKDVEDLFHEDLVDLAMVDHGDVTDSEWFYFYSVSLTQTFAAGHASNNVLGRAFCSGGFVWLAGAHELQFYECERVKEARMHGIQTLVCIATPCGVLELASLDVIKEDWGLVHLSKSLFGSDNNNKVSQEGSCEGNALVHLLENGMFSGTQKEMTRQGCTKEAAHINICDSSPDSPSDSVGNFTSENTANTRSKKKKRSSTNGASRASQLLNHVEAERQRREKLNHRFYVLRSVVPNVSKMDRSSLLADAVSYINQLKAKVEELEAKVQEQPKNPKVSNASSIDHQSSQSTSSIVNHPHSSYNNRSVAPLEVDVKILGSDAIIRDLMIQDVVARVPYGFTSEEAMRVSITKSWCN</sequence>
<keyword evidence="2 5" id="KW-0805">Transcription regulation</keyword>
<keyword evidence="9" id="KW-1185">Reference proteome</keyword>
<dbReference type="AlphaFoldDB" id="A0AAD4Z1G8"/>
<dbReference type="Pfam" id="PF14215">
    <property type="entry name" value="bHLH-MYC_N"/>
    <property type="match status" value="1"/>
</dbReference>
<feature type="region of interest" description="Disordered" evidence="6">
    <location>
        <begin position="361"/>
        <end position="396"/>
    </location>
</feature>
<dbReference type="InterPro" id="IPR025610">
    <property type="entry name" value="MYC/MYB_N"/>
</dbReference>
<evidence type="ECO:0000313" key="8">
    <source>
        <dbReference type="EMBL" id="KAI5329316.1"/>
    </source>
</evidence>
<evidence type="ECO:0000313" key="9">
    <source>
        <dbReference type="Proteomes" id="UP001054821"/>
    </source>
</evidence>
<dbReference type="Pfam" id="PF00010">
    <property type="entry name" value="HLH"/>
    <property type="match status" value="1"/>
</dbReference>
<dbReference type="PROSITE" id="PS50888">
    <property type="entry name" value="BHLH"/>
    <property type="match status" value="1"/>
</dbReference>
<gene>
    <name evidence="8" type="ORF">L3X38_028713</name>
</gene>
<dbReference type="Proteomes" id="UP001054821">
    <property type="component" value="Chromosome 5"/>
</dbReference>
<name>A0AAD4Z1G8_PRUDU</name>
<evidence type="ECO:0000256" key="5">
    <source>
        <dbReference type="RuleBase" id="RU369104"/>
    </source>
</evidence>
<feature type="compositionally biased region" description="Low complexity" evidence="6">
    <location>
        <begin position="372"/>
        <end position="387"/>
    </location>
</feature>
<feature type="region of interest" description="Disordered" evidence="6">
    <location>
        <begin position="264"/>
        <end position="309"/>
    </location>
</feature>
<reference evidence="8 9" key="1">
    <citation type="journal article" date="2022" name="G3 (Bethesda)">
        <title>Whole-genome sequence and methylome profiling of the almond [Prunus dulcis (Mill.) D.A. Webb] cultivar 'Nonpareil'.</title>
        <authorList>
            <person name="D'Amico-Willman K.M."/>
            <person name="Ouma W.Z."/>
            <person name="Meulia T."/>
            <person name="Sideli G.M."/>
            <person name="Gradziel T.M."/>
            <person name="Fresnedo-Ramirez J."/>
        </authorList>
    </citation>
    <scope>NUCLEOTIDE SEQUENCE [LARGE SCALE GENOMIC DNA]</scope>
    <source>
        <strain evidence="8">Clone GOH B32 T37-40</strain>
    </source>
</reference>
<dbReference type="PANTHER" id="PTHR11514:SF115">
    <property type="entry name" value="TRANSCRIPTION FACTOR"/>
    <property type="match status" value="1"/>
</dbReference>
<evidence type="ECO:0000256" key="4">
    <source>
        <dbReference type="ARBA" id="ARBA00023242"/>
    </source>
</evidence>
<dbReference type="InterPro" id="IPR045084">
    <property type="entry name" value="AIB/MYC-like"/>
</dbReference>
<protein>
    <recommendedName>
        <fullName evidence="5">Transcription factor</fullName>
        <shortName evidence="5">bHLH transcription factor</shortName>
    </recommendedName>
    <alternativeName>
        <fullName evidence="5">Basic helix-loop-helix protein</fullName>
    </alternativeName>
</protein>
<keyword evidence="3 5" id="KW-0804">Transcription</keyword>
<dbReference type="GO" id="GO:0005634">
    <property type="term" value="C:nucleus"/>
    <property type="evidence" value="ECO:0007669"/>
    <property type="project" value="UniProtKB-SubCell"/>
</dbReference>
<keyword evidence="4 5" id="KW-0539">Nucleus</keyword>
<dbReference type="InterPro" id="IPR011598">
    <property type="entry name" value="bHLH_dom"/>
</dbReference>
<organism evidence="8 9">
    <name type="scientific">Prunus dulcis</name>
    <name type="common">Almond</name>
    <name type="synonym">Amygdalus dulcis</name>
    <dbReference type="NCBI Taxonomy" id="3755"/>
    <lineage>
        <taxon>Eukaryota</taxon>
        <taxon>Viridiplantae</taxon>
        <taxon>Streptophyta</taxon>
        <taxon>Embryophyta</taxon>
        <taxon>Tracheophyta</taxon>
        <taxon>Spermatophyta</taxon>
        <taxon>Magnoliopsida</taxon>
        <taxon>eudicotyledons</taxon>
        <taxon>Gunneridae</taxon>
        <taxon>Pentapetalae</taxon>
        <taxon>rosids</taxon>
        <taxon>fabids</taxon>
        <taxon>Rosales</taxon>
        <taxon>Rosaceae</taxon>
        <taxon>Amygdaloideae</taxon>
        <taxon>Amygdaleae</taxon>
        <taxon>Prunus</taxon>
    </lineage>
</organism>
<dbReference type="GO" id="GO:0003700">
    <property type="term" value="F:DNA-binding transcription factor activity"/>
    <property type="evidence" value="ECO:0007669"/>
    <property type="project" value="InterPro"/>
</dbReference>
<feature type="domain" description="BHLH" evidence="7">
    <location>
        <begin position="302"/>
        <end position="351"/>
    </location>
</feature>
<dbReference type="SMART" id="SM00353">
    <property type="entry name" value="HLH"/>
    <property type="match status" value="1"/>
</dbReference>
<evidence type="ECO:0000256" key="2">
    <source>
        <dbReference type="ARBA" id="ARBA00023015"/>
    </source>
</evidence>
<evidence type="ECO:0000256" key="3">
    <source>
        <dbReference type="ARBA" id="ARBA00023163"/>
    </source>
</evidence>
<dbReference type="InterPro" id="IPR036638">
    <property type="entry name" value="HLH_DNA-bd_sf"/>
</dbReference>
<dbReference type="EMBL" id="JAJFAZ020000005">
    <property type="protein sequence ID" value="KAI5329316.1"/>
    <property type="molecule type" value="Genomic_DNA"/>
</dbReference>
<evidence type="ECO:0000256" key="6">
    <source>
        <dbReference type="SAM" id="MobiDB-lite"/>
    </source>
</evidence>
<evidence type="ECO:0000259" key="7">
    <source>
        <dbReference type="PROSITE" id="PS50888"/>
    </source>
</evidence>
<accession>A0AAD4Z1G8</accession>
<comment type="subcellular location">
    <subcellularLocation>
        <location evidence="1 5">Nucleus</location>
    </subcellularLocation>
</comment>